<comment type="similarity">
    <text evidence="1">Belongs to the rtf2 family.</text>
</comment>
<evidence type="ECO:0000256" key="4">
    <source>
        <dbReference type="ARBA" id="ARBA00030367"/>
    </source>
</evidence>
<dbReference type="GO" id="GO:0005657">
    <property type="term" value="C:replication fork"/>
    <property type="evidence" value="ECO:0007669"/>
    <property type="project" value="Ensembl"/>
</dbReference>
<dbReference type="GO" id="GO:0003677">
    <property type="term" value="F:DNA binding"/>
    <property type="evidence" value="ECO:0007669"/>
    <property type="project" value="Ensembl"/>
</dbReference>
<feature type="compositionally biased region" description="Polar residues" evidence="6">
    <location>
        <begin position="273"/>
        <end position="285"/>
    </location>
</feature>
<proteinExistence type="inferred from homology"/>
<evidence type="ECO:0000256" key="2">
    <source>
        <dbReference type="ARBA" id="ARBA00011224"/>
    </source>
</evidence>
<dbReference type="GO" id="GO:0006274">
    <property type="term" value="P:DNA replication termination"/>
    <property type="evidence" value="ECO:0007669"/>
    <property type="project" value="TreeGrafter"/>
</dbReference>
<dbReference type="PANTHER" id="PTHR12775:SF0">
    <property type="entry name" value="REPLICATION TERMINATION FACTOR 2"/>
    <property type="match status" value="1"/>
</dbReference>
<dbReference type="GO" id="GO:0097752">
    <property type="term" value="P:regulation of DNA stability"/>
    <property type="evidence" value="ECO:0007669"/>
    <property type="project" value="Ensembl"/>
</dbReference>
<keyword evidence="8" id="KW-1185">Reference proteome</keyword>
<feature type="compositionally biased region" description="Basic and acidic residues" evidence="6">
    <location>
        <begin position="256"/>
        <end position="270"/>
    </location>
</feature>
<dbReference type="Proteomes" id="UP000233220">
    <property type="component" value="Unplaced"/>
</dbReference>
<feature type="region of interest" description="Disordered" evidence="6">
    <location>
        <begin position="312"/>
        <end position="331"/>
    </location>
</feature>
<dbReference type="Pfam" id="PF04641">
    <property type="entry name" value="Rtf2"/>
    <property type="match status" value="1"/>
</dbReference>
<evidence type="ECO:0000256" key="3">
    <source>
        <dbReference type="ARBA" id="ARBA00015157"/>
    </source>
</evidence>
<dbReference type="Ensembl" id="ENSSBOT00000049527.1">
    <property type="protein sequence ID" value="ENSSBOP00000032624.1"/>
    <property type="gene ID" value="ENSSBOG00000032473.1"/>
</dbReference>
<comment type="subunit">
    <text evidence="2">Interacts with DDI2; probably also interacts with DDI1.</text>
</comment>
<dbReference type="GeneTree" id="ENSGT00390000010923"/>
<evidence type="ECO:0000256" key="6">
    <source>
        <dbReference type="SAM" id="MobiDB-lite"/>
    </source>
</evidence>
<comment type="function">
    <text evidence="5">Replication termination factor which is a component of the elongating replisome. Required for ATR pathway signaling upon DNA damage and has a positive activity during DNA replication. Might function to facilitate fork pausing at replication fork barriers like the rDNA. May be globally required to stimulate ATR signaling after the fork stalls or encounters a lesion. Interacts with nascent DNA.</text>
</comment>
<reference evidence="7" key="1">
    <citation type="submission" date="2025-08" db="UniProtKB">
        <authorList>
            <consortium name="Ensembl"/>
        </authorList>
    </citation>
    <scope>IDENTIFICATION</scope>
</reference>
<dbReference type="InterPro" id="IPR027799">
    <property type="entry name" value="Rtf2_RING-finger"/>
</dbReference>
<dbReference type="GO" id="GO:0072711">
    <property type="term" value="P:cellular response to hydroxyurea"/>
    <property type="evidence" value="ECO:0007669"/>
    <property type="project" value="Ensembl"/>
</dbReference>
<dbReference type="GO" id="GO:0005634">
    <property type="term" value="C:nucleus"/>
    <property type="evidence" value="ECO:0007669"/>
    <property type="project" value="TreeGrafter"/>
</dbReference>
<dbReference type="STRING" id="39432.ENSSBOP00000032624"/>
<accession>A0A2K6UL45</accession>
<evidence type="ECO:0000256" key="1">
    <source>
        <dbReference type="ARBA" id="ARBA00009885"/>
    </source>
</evidence>
<dbReference type="AlphaFoldDB" id="A0A2K6UL45"/>
<feature type="region of interest" description="Disordered" evidence="6">
    <location>
        <begin position="223"/>
        <end position="306"/>
    </location>
</feature>
<protein>
    <recommendedName>
        <fullName evidence="3">Replication termination factor 2</fullName>
    </recommendedName>
    <alternativeName>
        <fullName evidence="4">Replication termination factor 2 domain-containing protein 1</fullName>
    </alternativeName>
</protein>
<reference evidence="7" key="2">
    <citation type="submission" date="2025-09" db="UniProtKB">
        <authorList>
            <consortium name="Ensembl"/>
        </authorList>
    </citation>
    <scope>IDENTIFICATION</scope>
</reference>
<evidence type="ECO:0000313" key="7">
    <source>
        <dbReference type="Ensembl" id="ENSSBOP00000032624.1"/>
    </source>
</evidence>
<organism evidence="7 8">
    <name type="scientific">Saimiri boliviensis boliviensis</name>
    <name type="common">Bolivian squirrel monkey</name>
    <dbReference type="NCBI Taxonomy" id="39432"/>
    <lineage>
        <taxon>Eukaryota</taxon>
        <taxon>Metazoa</taxon>
        <taxon>Chordata</taxon>
        <taxon>Craniata</taxon>
        <taxon>Vertebrata</taxon>
        <taxon>Euteleostomi</taxon>
        <taxon>Mammalia</taxon>
        <taxon>Eutheria</taxon>
        <taxon>Euarchontoglires</taxon>
        <taxon>Primates</taxon>
        <taxon>Haplorrhini</taxon>
        <taxon>Platyrrhini</taxon>
        <taxon>Cebidae</taxon>
        <taxon>Saimiriinae</taxon>
        <taxon>Saimiri</taxon>
    </lineage>
</organism>
<dbReference type="PANTHER" id="PTHR12775">
    <property type="entry name" value="PROTEIN C20ORF43 HOMOLOG"/>
    <property type="match status" value="1"/>
</dbReference>
<dbReference type="InterPro" id="IPR006735">
    <property type="entry name" value="Rtf2"/>
</dbReference>
<evidence type="ECO:0000256" key="5">
    <source>
        <dbReference type="ARBA" id="ARBA00045189"/>
    </source>
</evidence>
<sequence>MGCDGGTIPKRHELVKGPKKVEKVWHFKNGKEWCSLRSERKSRNWKEWDMEYDVDKDAELVAQWNYCTLSQEILRRPIVACELGRLYNKDAVIEFLLDKSAEKALGKAASHIKSIKNVTELKLSDNPAWEGDKGNTKGDKHDDLQRARFICPVVGLEMNGRHRFCFLRCCGCVFSERALKEIKAEVCHTCGTAFQEDDVIVLNGTKEDVDVLKTRMEERRLRAKLEKKTKKPKAAESVSKPDVSEEVPGPSKVKTGKSEEASLDSREKKTNLAPRSTATNESSSGKAGKPTCGATKRSIADSEESEAYKSLFTTHSSAKRSKEESAHWVTHTSYCF</sequence>
<name>A0A2K6UL45_SAIBB</name>
<gene>
    <name evidence="7" type="primary">RTF2</name>
</gene>
<dbReference type="CDD" id="cd16653">
    <property type="entry name" value="RING-like_Rtf2"/>
    <property type="match status" value="1"/>
</dbReference>
<evidence type="ECO:0000313" key="8">
    <source>
        <dbReference type="Proteomes" id="UP000233220"/>
    </source>
</evidence>